<name>A0AAN9LLU3_CANGL</name>
<accession>A0AAN9LLU3</accession>
<proteinExistence type="predicted"/>
<organism evidence="1 2">
    <name type="scientific">Canavalia gladiata</name>
    <name type="common">Sword bean</name>
    <name type="synonym">Dolichos gladiatus</name>
    <dbReference type="NCBI Taxonomy" id="3824"/>
    <lineage>
        <taxon>Eukaryota</taxon>
        <taxon>Viridiplantae</taxon>
        <taxon>Streptophyta</taxon>
        <taxon>Embryophyta</taxon>
        <taxon>Tracheophyta</taxon>
        <taxon>Spermatophyta</taxon>
        <taxon>Magnoliopsida</taxon>
        <taxon>eudicotyledons</taxon>
        <taxon>Gunneridae</taxon>
        <taxon>Pentapetalae</taxon>
        <taxon>rosids</taxon>
        <taxon>fabids</taxon>
        <taxon>Fabales</taxon>
        <taxon>Fabaceae</taxon>
        <taxon>Papilionoideae</taxon>
        <taxon>50 kb inversion clade</taxon>
        <taxon>NPAAA clade</taxon>
        <taxon>indigoferoid/millettioid clade</taxon>
        <taxon>Phaseoleae</taxon>
        <taxon>Canavalia</taxon>
    </lineage>
</organism>
<evidence type="ECO:0000313" key="1">
    <source>
        <dbReference type="EMBL" id="KAK7336463.1"/>
    </source>
</evidence>
<comment type="caution">
    <text evidence="1">The sequence shown here is derived from an EMBL/GenBank/DDBJ whole genome shotgun (WGS) entry which is preliminary data.</text>
</comment>
<dbReference type="EMBL" id="JAYMYQ010000004">
    <property type="protein sequence ID" value="KAK7336463.1"/>
    <property type="molecule type" value="Genomic_DNA"/>
</dbReference>
<keyword evidence="2" id="KW-1185">Reference proteome</keyword>
<sequence>MKIIGRRGRGQEVLDSHTPPTLTSPHLTLVFVCGPDVNVCTLCTTWVSLLCFAIHAYSLCRARKKKFTFYSVAFRKEKLKYCLPIFMESDQS</sequence>
<protein>
    <submittedName>
        <fullName evidence="1">Uncharacterized protein</fullName>
    </submittedName>
</protein>
<gene>
    <name evidence="1" type="ORF">VNO77_17005</name>
</gene>
<reference evidence="1 2" key="1">
    <citation type="submission" date="2024-01" db="EMBL/GenBank/DDBJ databases">
        <title>The genomes of 5 underutilized Papilionoideae crops provide insights into root nodulation and disease resistanc.</title>
        <authorList>
            <person name="Jiang F."/>
        </authorList>
    </citation>
    <scope>NUCLEOTIDE SEQUENCE [LARGE SCALE GENOMIC DNA]</scope>
    <source>
        <strain evidence="1">LVBAO_FW01</strain>
        <tissue evidence="1">Leaves</tissue>
    </source>
</reference>
<evidence type="ECO:0000313" key="2">
    <source>
        <dbReference type="Proteomes" id="UP001367508"/>
    </source>
</evidence>
<dbReference type="Proteomes" id="UP001367508">
    <property type="component" value="Unassembled WGS sequence"/>
</dbReference>
<dbReference type="AlphaFoldDB" id="A0AAN9LLU3"/>